<dbReference type="InterPro" id="IPR025714">
    <property type="entry name" value="Methyltranfer_dom"/>
</dbReference>
<feature type="domain" description="Methyltransferase" evidence="1">
    <location>
        <begin position="45"/>
        <end position="111"/>
    </location>
</feature>
<dbReference type="AlphaFoldDB" id="A0A5C7B3Q8"/>
<keyword evidence="2" id="KW-0808">Transferase</keyword>
<proteinExistence type="predicted"/>
<dbReference type="CDD" id="cd02440">
    <property type="entry name" value="AdoMet_MTases"/>
    <property type="match status" value="1"/>
</dbReference>
<evidence type="ECO:0000313" key="3">
    <source>
        <dbReference type="Proteomes" id="UP000321935"/>
    </source>
</evidence>
<gene>
    <name evidence="2" type="ORF">ESV85_07735</name>
</gene>
<keyword evidence="2" id="KW-0489">Methyltransferase</keyword>
<dbReference type="OrthoDB" id="962475at2"/>
<evidence type="ECO:0000259" key="1">
    <source>
        <dbReference type="Pfam" id="PF13847"/>
    </source>
</evidence>
<sequence>MELREMKDEEFDALYPIKIRKLSSTHWTPVDVAKKAVEFLCGIEGKSILDLGSGTGKFCLIAAANVEIKITGVEQRENLVQISRKLAAKFHLQNLNFIHDDLINLDFSNYDAFYFFNSFEENINLTDKLDKDNRINLELYHSLITIIRDKFDGLPIGTRIVTYCGDATEIPADYLLIKFSNKGKLRYWEKLS</sequence>
<dbReference type="Proteomes" id="UP000321935">
    <property type="component" value="Unassembled WGS sequence"/>
</dbReference>
<dbReference type="Pfam" id="PF13847">
    <property type="entry name" value="Methyltransf_31"/>
    <property type="match status" value="1"/>
</dbReference>
<dbReference type="GO" id="GO:0008168">
    <property type="term" value="F:methyltransferase activity"/>
    <property type="evidence" value="ECO:0007669"/>
    <property type="project" value="UniProtKB-KW"/>
</dbReference>
<dbReference type="EMBL" id="VORW01000003">
    <property type="protein sequence ID" value="TXE12502.1"/>
    <property type="molecule type" value="Genomic_DNA"/>
</dbReference>
<dbReference type="Gene3D" id="3.40.50.150">
    <property type="entry name" value="Vaccinia Virus protein VP39"/>
    <property type="match status" value="1"/>
</dbReference>
<dbReference type="GO" id="GO:0032259">
    <property type="term" value="P:methylation"/>
    <property type="evidence" value="ECO:0007669"/>
    <property type="project" value="UniProtKB-KW"/>
</dbReference>
<protein>
    <submittedName>
        <fullName evidence="2">Class I SAM-dependent methyltransferase</fullName>
    </submittedName>
</protein>
<comment type="caution">
    <text evidence="2">The sequence shown here is derived from an EMBL/GenBank/DDBJ whole genome shotgun (WGS) entry which is preliminary data.</text>
</comment>
<dbReference type="InterPro" id="IPR029063">
    <property type="entry name" value="SAM-dependent_MTases_sf"/>
</dbReference>
<organism evidence="2 3">
    <name type="scientific">Algoriphagus aquimarinus</name>
    <dbReference type="NCBI Taxonomy" id="237018"/>
    <lineage>
        <taxon>Bacteria</taxon>
        <taxon>Pseudomonadati</taxon>
        <taxon>Bacteroidota</taxon>
        <taxon>Cytophagia</taxon>
        <taxon>Cytophagales</taxon>
        <taxon>Cyclobacteriaceae</taxon>
        <taxon>Algoriphagus</taxon>
    </lineage>
</organism>
<reference evidence="2 3" key="1">
    <citation type="submission" date="2019-08" db="EMBL/GenBank/DDBJ databases">
        <title>Genomes sequence of Algoriphagus aquimarinus ACAM450.</title>
        <authorList>
            <person name="Bowman J.P."/>
        </authorList>
    </citation>
    <scope>NUCLEOTIDE SEQUENCE [LARGE SCALE GENOMIC DNA]</scope>
    <source>
        <strain evidence="2 3">ACAM 450</strain>
    </source>
</reference>
<dbReference type="RefSeq" id="WP_146916325.1">
    <property type="nucleotide sequence ID" value="NZ_VORW01000003.1"/>
</dbReference>
<evidence type="ECO:0000313" key="2">
    <source>
        <dbReference type="EMBL" id="TXE12502.1"/>
    </source>
</evidence>
<name>A0A5C7B3Q8_9BACT</name>
<dbReference type="SUPFAM" id="SSF53335">
    <property type="entry name" value="S-adenosyl-L-methionine-dependent methyltransferases"/>
    <property type="match status" value="1"/>
</dbReference>
<accession>A0A5C7B3Q8</accession>